<evidence type="ECO:0000313" key="10">
    <source>
        <dbReference type="Proteomes" id="UP000008815"/>
    </source>
</evidence>
<dbReference type="SUPFAM" id="SSF161111">
    <property type="entry name" value="Cation efflux protein transmembrane domain-like"/>
    <property type="match status" value="1"/>
</dbReference>
<evidence type="ECO:0000256" key="1">
    <source>
        <dbReference type="ARBA" id="ARBA00004141"/>
    </source>
</evidence>
<evidence type="ECO:0000256" key="3">
    <source>
        <dbReference type="ARBA" id="ARBA00022448"/>
    </source>
</evidence>
<protein>
    <submittedName>
        <fullName evidence="9">Cation efflux protein</fullName>
    </submittedName>
</protein>
<dbReference type="HOGENOM" id="CLU_1248683_0_0_4"/>
<dbReference type="Pfam" id="PF01545">
    <property type="entry name" value="Cation_efflux"/>
    <property type="match status" value="1"/>
</dbReference>
<dbReference type="AlphaFoldDB" id="A0A0H3KRC8"/>
<dbReference type="InterPro" id="IPR050291">
    <property type="entry name" value="CDF_Transporter"/>
</dbReference>
<feature type="transmembrane region" description="Helical" evidence="7">
    <location>
        <begin position="82"/>
        <end position="104"/>
    </location>
</feature>
<dbReference type="STRING" id="395019.BMULJ_04283"/>
<dbReference type="RefSeq" id="WP_012216988.1">
    <property type="nucleotide sequence ID" value="NC_010086.1"/>
</dbReference>
<dbReference type="Proteomes" id="UP000008815">
    <property type="component" value="Chromosome 2"/>
</dbReference>
<keyword evidence="5 7" id="KW-1133">Transmembrane helix</keyword>
<feature type="transmembrane region" description="Helical" evidence="7">
    <location>
        <begin position="52"/>
        <end position="70"/>
    </location>
</feature>
<evidence type="ECO:0000256" key="2">
    <source>
        <dbReference type="ARBA" id="ARBA00008114"/>
    </source>
</evidence>
<dbReference type="PANTHER" id="PTHR43840">
    <property type="entry name" value="MITOCHONDRIAL METAL TRANSPORTER 1-RELATED"/>
    <property type="match status" value="1"/>
</dbReference>
<keyword evidence="3" id="KW-0813">Transport</keyword>
<evidence type="ECO:0000256" key="4">
    <source>
        <dbReference type="ARBA" id="ARBA00022692"/>
    </source>
</evidence>
<dbReference type="GO" id="GO:0008324">
    <property type="term" value="F:monoatomic cation transmembrane transporter activity"/>
    <property type="evidence" value="ECO:0007669"/>
    <property type="project" value="InterPro"/>
</dbReference>
<dbReference type="PANTHER" id="PTHR43840:SF15">
    <property type="entry name" value="MITOCHONDRIAL METAL TRANSPORTER 1-RELATED"/>
    <property type="match status" value="1"/>
</dbReference>
<proteinExistence type="inferred from homology"/>
<keyword evidence="4 7" id="KW-0812">Transmembrane</keyword>
<dbReference type="InterPro" id="IPR002524">
    <property type="entry name" value="Cation_efflux"/>
</dbReference>
<dbReference type="EMBL" id="AP009386">
    <property type="protein sequence ID" value="BAG46140.1"/>
    <property type="molecule type" value="Genomic_DNA"/>
</dbReference>
<evidence type="ECO:0000256" key="6">
    <source>
        <dbReference type="ARBA" id="ARBA00023136"/>
    </source>
</evidence>
<feature type="transmembrane region" description="Helical" evidence="7">
    <location>
        <begin position="183"/>
        <end position="200"/>
    </location>
</feature>
<keyword evidence="10" id="KW-1185">Reference proteome</keyword>
<dbReference type="InterPro" id="IPR058533">
    <property type="entry name" value="Cation_efflux_TM"/>
</dbReference>
<feature type="transmembrane region" description="Helical" evidence="7">
    <location>
        <begin position="20"/>
        <end position="40"/>
    </location>
</feature>
<organism evidence="9 10">
    <name type="scientific">Burkholderia multivorans (strain ATCC 17616 / 249)</name>
    <dbReference type="NCBI Taxonomy" id="395019"/>
    <lineage>
        <taxon>Bacteria</taxon>
        <taxon>Pseudomonadati</taxon>
        <taxon>Pseudomonadota</taxon>
        <taxon>Betaproteobacteria</taxon>
        <taxon>Burkholderiales</taxon>
        <taxon>Burkholderiaceae</taxon>
        <taxon>Burkholderia</taxon>
        <taxon>Burkholderia cepacia complex</taxon>
    </lineage>
</organism>
<evidence type="ECO:0000259" key="8">
    <source>
        <dbReference type="Pfam" id="PF01545"/>
    </source>
</evidence>
<dbReference type="KEGG" id="bmj:BMULJ_04283"/>
<dbReference type="InterPro" id="IPR027469">
    <property type="entry name" value="Cation_efflux_TMD_sf"/>
</dbReference>
<dbReference type="Gene3D" id="1.20.1510.10">
    <property type="entry name" value="Cation efflux protein transmembrane domain"/>
    <property type="match status" value="1"/>
</dbReference>
<comment type="similarity">
    <text evidence="2">Belongs to the cation diffusion facilitator (CDF) transporter (TC 2.A.4) family.</text>
</comment>
<feature type="transmembrane region" description="Helical" evidence="7">
    <location>
        <begin position="116"/>
        <end position="138"/>
    </location>
</feature>
<dbReference type="eggNOG" id="COG0053">
    <property type="taxonomic scope" value="Bacteria"/>
</dbReference>
<name>A0A0H3KRC8_BURM1</name>
<feature type="transmembrane region" description="Helical" evidence="7">
    <location>
        <begin position="158"/>
        <end position="177"/>
    </location>
</feature>
<accession>A0A0H3KRC8</accession>
<keyword evidence="6 7" id="KW-0472">Membrane</keyword>
<sequence>MQRPIRVTPRLHTATSRALAIGLAINALLLVTELIAGWAAHSSGLLADTLHAAVDLAADGLLLVACRMDARLPPERRPAFEPIALAGLGTLLVAMGLQMIWQAATHFDAPPRVAPGAVPLALVAVTLVGKVALSRWLLAKARETGSALLEANGWHVRADALSALLATVAMSAAWVGLGRIDDLAALAIGAIVIRTGVGFVRRACAYWPGLAAWASRSIR</sequence>
<evidence type="ECO:0000313" key="9">
    <source>
        <dbReference type="EMBL" id="BAG46140.1"/>
    </source>
</evidence>
<feature type="domain" description="Cation efflux protein transmembrane" evidence="8">
    <location>
        <begin position="20"/>
        <end position="202"/>
    </location>
</feature>
<gene>
    <name evidence="9" type="ordered locus">BMULJ_04283</name>
</gene>
<dbReference type="NCBIfam" id="TIGR01297">
    <property type="entry name" value="CDF"/>
    <property type="match status" value="1"/>
</dbReference>
<evidence type="ECO:0000256" key="7">
    <source>
        <dbReference type="SAM" id="Phobius"/>
    </source>
</evidence>
<reference evidence="9 10" key="1">
    <citation type="submission" date="2007-04" db="EMBL/GenBank/DDBJ databases">
        <title>Complete genome sequence of Burkholderia multivorans ATCC 17616.</title>
        <authorList>
            <person name="Ohtsubo Y."/>
            <person name="Yamashita A."/>
            <person name="Kurokawa K."/>
            <person name="Takami H."/>
            <person name="Yuhara S."/>
            <person name="Nishiyama E."/>
            <person name="Endo R."/>
            <person name="Miyazaki R."/>
            <person name="Ono A."/>
            <person name="Yano K."/>
            <person name="Ito M."/>
            <person name="Sota M."/>
            <person name="Yuji N."/>
            <person name="Hattori M."/>
            <person name="Tsuda M."/>
        </authorList>
    </citation>
    <scope>NUCLEOTIDE SEQUENCE [LARGE SCALE GENOMIC DNA]</scope>
    <source>
        <strain evidence="10">ATCC 17616 / 249</strain>
    </source>
</reference>
<dbReference type="GO" id="GO:0016020">
    <property type="term" value="C:membrane"/>
    <property type="evidence" value="ECO:0007669"/>
    <property type="project" value="UniProtKB-SubCell"/>
</dbReference>
<comment type="subcellular location">
    <subcellularLocation>
        <location evidence="1">Membrane</location>
        <topology evidence="1">Multi-pass membrane protein</topology>
    </subcellularLocation>
</comment>
<evidence type="ECO:0000256" key="5">
    <source>
        <dbReference type="ARBA" id="ARBA00022989"/>
    </source>
</evidence>
<dbReference type="KEGG" id="bmu:Bmul_4223"/>